<dbReference type="Gene3D" id="3.10.20.280">
    <property type="entry name" value="RnfH-like"/>
    <property type="match status" value="1"/>
</dbReference>
<organism evidence="4 7">
    <name type="scientific">Acinetobacter wanghuae</name>
    <dbReference type="NCBI Taxonomy" id="2662362"/>
    <lineage>
        <taxon>Bacteria</taxon>
        <taxon>Pseudomonadati</taxon>
        <taxon>Pseudomonadota</taxon>
        <taxon>Gammaproteobacteria</taxon>
        <taxon>Moraxellales</taxon>
        <taxon>Moraxellaceae</taxon>
        <taxon>Acinetobacter</taxon>
    </lineage>
</organism>
<comment type="similarity">
    <text evidence="1 2">Belongs to the UPF0125 (RnfH) family.</text>
</comment>
<evidence type="ECO:0000256" key="2">
    <source>
        <dbReference type="HAMAP-Rule" id="MF_00460"/>
    </source>
</evidence>
<accession>A0A5Q0P070</accession>
<dbReference type="Proteomes" id="UP000327478">
    <property type="component" value="Chromosome"/>
</dbReference>
<dbReference type="HAMAP" id="MF_00460">
    <property type="entry name" value="UPF0125_RnfH"/>
    <property type="match status" value="1"/>
</dbReference>
<dbReference type="AlphaFoldDB" id="A0A5Q0P070"/>
<evidence type="ECO:0000313" key="7">
    <source>
        <dbReference type="Proteomes" id="UP000480556"/>
    </source>
</evidence>
<evidence type="ECO:0000256" key="3">
    <source>
        <dbReference type="SAM" id="MobiDB-lite"/>
    </source>
</evidence>
<dbReference type="PANTHER" id="PTHR37483">
    <property type="entry name" value="UPF0125 PROTEIN RATB"/>
    <property type="match status" value="1"/>
</dbReference>
<dbReference type="EMBL" id="WITK01000011">
    <property type="protein sequence ID" value="MQW92210.1"/>
    <property type="molecule type" value="Genomic_DNA"/>
</dbReference>
<evidence type="ECO:0000256" key="1">
    <source>
        <dbReference type="ARBA" id="ARBA00010645"/>
    </source>
</evidence>
<evidence type="ECO:0000313" key="6">
    <source>
        <dbReference type="Proteomes" id="UP000327478"/>
    </source>
</evidence>
<name>A0A5Q0P070_9GAMM</name>
<feature type="region of interest" description="Disordered" evidence="3">
    <location>
        <begin position="89"/>
        <end position="112"/>
    </location>
</feature>
<protein>
    <recommendedName>
        <fullName evidence="2">UPF0125 protein GFH30_03155</fullName>
    </recommendedName>
</protein>
<keyword evidence="6" id="KW-1185">Reference proteome</keyword>
<dbReference type="InterPro" id="IPR037021">
    <property type="entry name" value="RnfH_sf"/>
</dbReference>
<dbReference type="InterPro" id="IPR005346">
    <property type="entry name" value="RnfH"/>
</dbReference>
<proteinExistence type="inferred from homology"/>
<dbReference type="Proteomes" id="UP000480556">
    <property type="component" value="Unassembled WGS sequence"/>
</dbReference>
<dbReference type="PANTHER" id="PTHR37483:SF1">
    <property type="entry name" value="UPF0125 PROTEIN RATB"/>
    <property type="match status" value="1"/>
</dbReference>
<gene>
    <name evidence="5" type="ORF">GFH30_03155</name>
    <name evidence="4" type="ORF">GHJ48_07365</name>
</gene>
<dbReference type="SUPFAM" id="SSF54285">
    <property type="entry name" value="MoaD/ThiS"/>
    <property type="match status" value="1"/>
</dbReference>
<dbReference type="EMBL" id="CP045650">
    <property type="protein sequence ID" value="QGA10459.1"/>
    <property type="molecule type" value="Genomic_DNA"/>
</dbReference>
<dbReference type="Pfam" id="PF03658">
    <property type="entry name" value="Ub-RnfH"/>
    <property type="match status" value="1"/>
</dbReference>
<dbReference type="RefSeq" id="WP_153370861.1">
    <property type="nucleotide sequence ID" value="NZ_CP045650.1"/>
</dbReference>
<sequence>MSSSAVIWVAYATPEHQFHIAVPYVEGMTVLDAIQQSELTTKVNLPEPLNVGIFGVRAELSQVLTVGDRVEIYRALTINPLDIRRNRAQKNPVGRFGKSNRAKNLQGRMDKN</sequence>
<evidence type="ECO:0000313" key="5">
    <source>
        <dbReference type="EMBL" id="QGA10459.1"/>
    </source>
</evidence>
<evidence type="ECO:0000313" key="4">
    <source>
        <dbReference type="EMBL" id="MQW92210.1"/>
    </source>
</evidence>
<reference evidence="6 7" key="1">
    <citation type="submission" date="2019-10" db="EMBL/GenBank/DDBJ databases">
        <authorList>
            <person name="Dong K."/>
        </authorList>
    </citation>
    <scope>NUCLEOTIDE SEQUENCE [LARGE SCALE GENOMIC DNA]</scope>
    <source>
        <strain evidence="5">Dk386</strain>
        <strain evidence="6">dk386</strain>
        <strain evidence="7">dk771</strain>
        <strain evidence="4">Dk771</strain>
    </source>
</reference>
<dbReference type="InterPro" id="IPR016155">
    <property type="entry name" value="Mopterin_synth/thiamin_S_b"/>
</dbReference>